<protein>
    <submittedName>
        <fullName evidence="1">Uncharacterized protein</fullName>
    </submittedName>
</protein>
<reference evidence="2" key="1">
    <citation type="journal article" date="2016" name="Sci. Rep.">
        <title>Genome analysis of the kiwifruit canker pathogen Pseudomonas syringae pv. actinidiae biovar 5.</title>
        <authorList>
            <person name="Fujikawa T."/>
            <person name="Sawada H."/>
        </authorList>
    </citation>
    <scope>NUCLEOTIDE SEQUENCE [LARGE SCALE GENOMIC DNA]</scope>
    <source>
        <strain evidence="2">MAFF 212061</strain>
    </source>
</reference>
<organism evidence="1 2">
    <name type="scientific">Pseudomonas avellanae</name>
    <dbReference type="NCBI Taxonomy" id="46257"/>
    <lineage>
        <taxon>Bacteria</taxon>
        <taxon>Pseudomonadati</taxon>
        <taxon>Pseudomonadota</taxon>
        <taxon>Gammaproteobacteria</taxon>
        <taxon>Pseudomonadales</taxon>
        <taxon>Pseudomonadaceae</taxon>
        <taxon>Pseudomonas</taxon>
    </lineage>
</organism>
<proteinExistence type="predicted"/>
<name>A0A261WNF2_9PSED</name>
<accession>A0A261WNF2</accession>
<dbReference type="Proteomes" id="UP000217163">
    <property type="component" value="Unassembled WGS sequence"/>
</dbReference>
<gene>
    <name evidence="1" type="ORF">CFN58_02640</name>
</gene>
<sequence length="90" mass="10042">MKSILQRPGVRPLIQEKLRDIGYIFVERDDMCVNNAAVIFVTGNAGRAARLASKSDGPSVVCRWTAGCANRYGRALQKRGRAWVIYFSSH</sequence>
<evidence type="ECO:0000313" key="1">
    <source>
        <dbReference type="EMBL" id="OZI87645.1"/>
    </source>
</evidence>
<evidence type="ECO:0000313" key="2">
    <source>
        <dbReference type="Proteomes" id="UP000217163"/>
    </source>
</evidence>
<dbReference type="AlphaFoldDB" id="A0A261WNF2"/>
<comment type="caution">
    <text evidence="1">The sequence shown here is derived from an EMBL/GenBank/DDBJ whole genome shotgun (WGS) entry which is preliminary data.</text>
</comment>
<dbReference type="EMBL" id="NKQU01000038">
    <property type="protein sequence ID" value="OZI87645.1"/>
    <property type="molecule type" value="Genomic_DNA"/>
</dbReference>